<dbReference type="AlphaFoldDB" id="A0A022S165"/>
<keyword evidence="2" id="KW-0443">Lipid metabolism</keyword>
<dbReference type="PhylomeDB" id="A0A022S165"/>
<evidence type="ECO:0000313" key="5">
    <source>
        <dbReference type="Proteomes" id="UP000030748"/>
    </source>
</evidence>
<dbReference type="PANTHER" id="PTHR18896">
    <property type="entry name" value="PHOSPHOLIPASE D"/>
    <property type="match status" value="1"/>
</dbReference>
<organism evidence="4 5">
    <name type="scientific">Erythranthe guttata</name>
    <name type="common">Yellow monkey flower</name>
    <name type="synonym">Mimulus guttatus</name>
    <dbReference type="NCBI Taxonomy" id="4155"/>
    <lineage>
        <taxon>Eukaryota</taxon>
        <taxon>Viridiplantae</taxon>
        <taxon>Streptophyta</taxon>
        <taxon>Embryophyta</taxon>
        <taxon>Tracheophyta</taxon>
        <taxon>Spermatophyta</taxon>
        <taxon>Magnoliopsida</taxon>
        <taxon>eudicotyledons</taxon>
        <taxon>Gunneridae</taxon>
        <taxon>Pentapetalae</taxon>
        <taxon>asterids</taxon>
        <taxon>lamiids</taxon>
        <taxon>Lamiales</taxon>
        <taxon>Phrymaceae</taxon>
        <taxon>Erythranthe</taxon>
    </lineage>
</organism>
<gene>
    <name evidence="4" type="ORF">MIMGU_mgv1a025329mg</name>
</gene>
<evidence type="ECO:0000259" key="3">
    <source>
        <dbReference type="Pfam" id="PF12357"/>
    </source>
</evidence>
<keyword evidence="1" id="KW-0677">Repeat</keyword>
<evidence type="ECO:0000313" key="4">
    <source>
        <dbReference type="EMBL" id="EYU45673.1"/>
    </source>
</evidence>
<proteinExistence type="predicted"/>
<name>A0A022S165_ERYGU</name>
<dbReference type="EMBL" id="KI630177">
    <property type="protein sequence ID" value="EYU45673.1"/>
    <property type="molecule type" value="Genomic_DNA"/>
</dbReference>
<dbReference type="GO" id="GO:0006629">
    <property type="term" value="P:lipid metabolic process"/>
    <property type="evidence" value="ECO:0007669"/>
    <property type="project" value="UniProtKB-KW"/>
</dbReference>
<accession>A0A022S165</accession>
<dbReference type="STRING" id="4155.A0A022S165"/>
<evidence type="ECO:0000256" key="2">
    <source>
        <dbReference type="ARBA" id="ARBA00023098"/>
    </source>
</evidence>
<dbReference type="InterPro" id="IPR015679">
    <property type="entry name" value="PLipase_D_fam"/>
</dbReference>
<dbReference type="Proteomes" id="UP000030748">
    <property type="component" value="Unassembled WGS sequence"/>
</dbReference>
<protein>
    <recommendedName>
        <fullName evidence="3">Phospholipase D C-terminal domain-containing protein</fullName>
    </recommendedName>
</protein>
<dbReference type="eggNOG" id="KOG1329">
    <property type="taxonomic scope" value="Eukaryota"/>
</dbReference>
<reference evidence="4 5" key="1">
    <citation type="journal article" date="2013" name="Proc. Natl. Acad. Sci. U.S.A.">
        <title>Fine-scale variation in meiotic recombination in Mimulus inferred from population shotgun sequencing.</title>
        <authorList>
            <person name="Hellsten U."/>
            <person name="Wright K.M."/>
            <person name="Jenkins J."/>
            <person name="Shu S."/>
            <person name="Yuan Y."/>
            <person name="Wessler S.R."/>
            <person name="Schmutz J."/>
            <person name="Willis J.H."/>
            <person name="Rokhsar D.S."/>
        </authorList>
    </citation>
    <scope>NUCLEOTIDE SEQUENCE [LARGE SCALE GENOMIC DNA]</scope>
    <source>
        <strain evidence="5">cv. DUN x IM62</strain>
    </source>
</reference>
<feature type="domain" description="Phospholipase D C-terminal" evidence="3">
    <location>
        <begin position="74"/>
        <end position="120"/>
    </location>
</feature>
<dbReference type="InterPro" id="IPR024632">
    <property type="entry name" value="PLipase_D_C"/>
</dbReference>
<dbReference type="PANTHER" id="PTHR18896:SF60">
    <property type="entry name" value="PHOSPHOLIPASE D"/>
    <property type="match status" value="1"/>
</dbReference>
<evidence type="ECO:0000256" key="1">
    <source>
        <dbReference type="ARBA" id="ARBA00022737"/>
    </source>
</evidence>
<keyword evidence="5" id="KW-1185">Reference proteome</keyword>
<dbReference type="Pfam" id="PF12357">
    <property type="entry name" value="PLD_C"/>
    <property type="match status" value="1"/>
</dbReference>
<sequence length="129" mass="14700">MTWKIYDIRAREGLDDDYIIIGSANIAMEGYQPHHTWAKNKEHPHGQVYGYRLSLWAEHMGEVDNLFNHPESLECNKYLADDYSQLQGKYPLQIDASGDVKPLLGYESFPDFIGDVMGSKTYLPVGTTT</sequence>